<dbReference type="EMBL" id="JBHUDJ010000003">
    <property type="protein sequence ID" value="MFD1586816.1"/>
    <property type="molecule type" value="Genomic_DNA"/>
</dbReference>
<evidence type="ECO:0000256" key="4">
    <source>
        <dbReference type="ARBA" id="ARBA00022989"/>
    </source>
</evidence>
<feature type="transmembrane region" description="Helical" evidence="6">
    <location>
        <begin position="219"/>
        <end position="240"/>
    </location>
</feature>
<keyword evidence="4 6" id="KW-1133">Transmembrane helix</keyword>
<evidence type="ECO:0000256" key="1">
    <source>
        <dbReference type="ARBA" id="ARBA00004651"/>
    </source>
</evidence>
<dbReference type="PANTHER" id="PTHR42770:SF7">
    <property type="entry name" value="MEMBRANE PROTEIN"/>
    <property type="match status" value="1"/>
</dbReference>
<dbReference type="Gene3D" id="1.20.1740.10">
    <property type="entry name" value="Amino acid/polyamine transporter I"/>
    <property type="match status" value="1"/>
</dbReference>
<sequence>MPKELERDLGLASVFAISVGAMVGSGIFILPALALKLAGPAVVLAYFLAALIVLPAALSKAEMATAMPEAGGTYVYIERSMGPLLGTIAGVGTWFSLTFKGALALVGGAPYIVLLLDLPVLPVAVGLASALVAINLFGAKQTGRMQVAIVAIMLAAMGWFLAGSVGTVESAGFDGFYANGTGGLLAAAGFVFVSYAGVTKVASVAEEIENPSRNIPLGMLGSLAFTTLLYVLVVFVLVGVTPSLDLAGSATPIADVAQLTLAEPGVIAVVVAAVLALVSTANAGILSSSRYPFAMSRDELAPPRLAHVSDRFDTPTVAITLTGIVTILLIVGVPIMEIAKLGSAFQILVFILVNVALVAFRESGVDGYDPDFTDPLYPWTQAFGIVGGVVLLTQMGWLPVVGAVFIIGGSTLWYLGYVRPRVRREGVARDALRRRIGKRAVERTRSTFEASPEYDVLVAVTEETCRKQEAALTGLATDVAAQRDGSVTVVRFDEVPQQLPLASVTDMQSPSDEAFENRMESVAAATSVPVEYGEIVSHDPRHAVVNFADHHDADLLVVGEASRGLWSRLFGSDTDWMLQHTPCDVLLVDADDVTADGEVALVTDEGPFEPVKVELADALASATGASLALIQGIPADATDEQRTAVRTYHEKLCELCDGPVDSRVVESQSPADLASCADSADLVVVQTSGSPTTARRRERLLDAVESPTVIVRPKRENQSGLIGRLFERVAF</sequence>
<dbReference type="PANTHER" id="PTHR42770">
    <property type="entry name" value="AMINO ACID TRANSPORTER-RELATED"/>
    <property type="match status" value="1"/>
</dbReference>
<feature type="transmembrane region" description="Helical" evidence="6">
    <location>
        <begin position="177"/>
        <end position="198"/>
    </location>
</feature>
<keyword evidence="9" id="KW-1185">Reference proteome</keyword>
<evidence type="ECO:0000259" key="7">
    <source>
        <dbReference type="Pfam" id="PF00582"/>
    </source>
</evidence>
<feature type="transmembrane region" description="Helical" evidence="6">
    <location>
        <begin position="146"/>
        <end position="165"/>
    </location>
</feature>
<dbReference type="InterPro" id="IPR006016">
    <property type="entry name" value="UspA"/>
</dbReference>
<reference evidence="8 9" key="1">
    <citation type="journal article" date="2019" name="Int. J. Syst. Evol. Microbiol.">
        <title>The Global Catalogue of Microorganisms (GCM) 10K type strain sequencing project: providing services to taxonomists for standard genome sequencing and annotation.</title>
        <authorList>
            <consortium name="The Broad Institute Genomics Platform"/>
            <consortium name="The Broad Institute Genome Sequencing Center for Infectious Disease"/>
            <person name="Wu L."/>
            <person name="Ma J."/>
        </authorList>
    </citation>
    <scope>NUCLEOTIDE SEQUENCE [LARGE SCALE GENOMIC DNA]</scope>
    <source>
        <strain evidence="8 9">CGMCC 1.12125</strain>
    </source>
</reference>
<feature type="transmembrane region" description="Helical" evidence="6">
    <location>
        <begin position="111"/>
        <end position="134"/>
    </location>
</feature>
<feature type="transmembrane region" description="Helical" evidence="6">
    <location>
        <begin position="341"/>
        <end position="360"/>
    </location>
</feature>
<comment type="subcellular location">
    <subcellularLocation>
        <location evidence="1">Cell membrane</location>
        <topology evidence="1">Multi-pass membrane protein</topology>
    </subcellularLocation>
</comment>
<protein>
    <submittedName>
        <fullName evidence="8">Amino acid permease</fullName>
    </submittedName>
</protein>
<dbReference type="AlphaFoldDB" id="A0ABD6CAS6"/>
<dbReference type="SUPFAM" id="SSF52402">
    <property type="entry name" value="Adenine nucleotide alpha hydrolases-like"/>
    <property type="match status" value="1"/>
</dbReference>
<keyword evidence="5 6" id="KW-0472">Membrane</keyword>
<dbReference type="InterPro" id="IPR002293">
    <property type="entry name" value="AA/rel_permease1"/>
</dbReference>
<dbReference type="Pfam" id="PF13520">
    <property type="entry name" value="AA_permease_2"/>
    <property type="match status" value="1"/>
</dbReference>
<evidence type="ECO:0000256" key="5">
    <source>
        <dbReference type="ARBA" id="ARBA00023136"/>
    </source>
</evidence>
<dbReference type="Gene3D" id="3.40.50.12370">
    <property type="match status" value="1"/>
</dbReference>
<evidence type="ECO:0000313" key="9">
    <source>
        <dbReference type="Proteomes" id="UP001597119"/>
    </source>
</evidence>
<dbReference type="Pfam" id="PF00582">
    <property type="entry name" value="Usp"/>
    <property type="match status" value="1"/>
</dbReference>
<gene>
    <name evidence="8" type="ORF">ACFR9U_07465</name>
</gene>
<proteinExistence type="predicted"/>
<feature type="domain" description="UspA" evidence="7">
    <location>
        <begin position="456"/>
        <end position="588"/>
    </location>
</feature>
<organism evidence="8 9">
    <name type="scientific">Halorientalis brevis</name>
    <dbReference type="NCBI Taxonomy" id="1126241"/>
    <lineage>
        <taxon>Archaea</taxon>
        <taxon>Methanobacteriati</taxon>
        <taxon>Methanobacteriota</taxon>
        <taxon>Stenosarchaea group</taxon>
        <taxon>Halobacteria</taxon>
        <taxon>Halobacteriales</taxon>
        <taxon>Haloarculaceae</taxon>
        <taxon>Halorientalis</taxon>
    </lineage>
</organism>
<evidence type="ECO:0000256" key="6">
    <source>
        <dbReference type="SAM" id="Phobius"/>
    </source>
</evidence>
<feature type="transmembrane region" description="Helical" evidence="6">
    <location>
        <begin position="12"/>
        <end position="35"/>
    </location>
</feature>
<keyword evidence="3 6" id="KW-0812">Transmembrane</keyword>
<dbReference type="GO" id="GO:0005886">
    <property type="term" value="C:plasma membrane"/>
    <property type="evidence" value="ECO:0007669"/>
    <property type="project" value="UniProtKB-SubCell"/>
</dbReference>
<dbReference type="RefSeq" id="WP_247375958.1">
    <property type="nucleotide sequence ID" value="NZ_JALLGV010000001.1"/>
</dbReference>
<feature type="transmembrane region" description="Helical" evidence="6">
    <location>
        <begin position="80"/>
        <end position="99"/>
    </location>
</feature>
<dbReference type="InterPro" id="IPR050367">
    <property type="entry name" value="APC_superfamily"/>
</dbReference>
<evidence type="ECO:0000256" key="2">
    <source>
        <dbReference type="ARBA" id="ARBA00022475"/>
    </source>
</evidence>
<name>A0ABD6CAS6_9EURY</name>
<feature type="transmembrane region" description="Helical" evidence="6">
    <location>
        <begin position="317"/>
        <end position="335"/>
    </location>
</feature>
<feature type="transmembrane region" description="Helical" evidence="6">
    <location>
        <begin position="41"/>
        <end position="59"/>
    </location>
</feature>
<evidence type="ECO:0000256" key="3">
    <source>
        <dbReference type="ARBA" id="ARBA00022692"/>
    </source>
</evidence>
<dbReference type="CDD" id="cd00293">
    <property type="entry name" value="USP-like"/>
    <property type="match status" value="1"/>
</dbReference>
<evidence type="ECO:0000313" key="8">
    <source>
        <dbReference type="EMBL" id="MFD1586816.1"/>
    </source>
</evidence>
<feature type="transmembrane region" description="Helical" evidence="6">
    <location>
        <begin position="266"/>
        <end position="287"/>
    </location>
</feature>
<keyword evidence="2" id="KW-1003">Cell membrane</keyword>
<comment type="caution">
    <text evidence="8">The sequence shown here is derived from an EMBL/GenBank/DDBJ whole genome shotgun (WGS) entry which is preliminary data.</text>
</comment>
<accession>A0ABD6CAS6</accession>
<dbReference type="Proteomes" id="UP001597119">
    <property type="component" value="Unassembled WGS sequence"/>
</dbReference>